<evidence type="ECO:0000256" key="5">
    <source>
        <dbReference type="ARBA" id="ARBA00022989"/>
    </source>
</evidence>
<comment type="similarity">
    <text evidence="2 7">Belongs to the ExbD/TolR family.</text>
</comment>
<keyword evidence="3" id="KW-1003">Cell membrane</keyword>
<dbReference type="eggNOG" id="COG0848">
    <property type="taxonomic scope" value="Bacteria"/>
</dbReference>
<reference evidence="9 10" key="2">
    <citation type="journal article" date="2011" name="Mol. Biol. Evol.">
        <title>Unity in variety--the pan-genome of the Chlamydiae.</title>
        <authorList>
            <person name="Collingro A."/>
            <person name="Tischler P."/>
            <person name="Weinmaier T."/>
            <person name="Penz T."/>
            <person name="Heinz E."/>
            <person name="Brunham R.C."/>
            <person name="Read T.D."/>
            <person name="Bavoil P.M."/>
            <person name="Sachse K."/>
            <person name="Kahane S."/>
            <person name="Friedman M.G."/>
            <person name="Rattei T."/>
            <person name="Myers G.S."/>
            <person name="Horn M."/>
        </authorList>
    </citation>
    <scope>NUCLEOTIDE SEQUENCE [LARGE SCALE GENOMIC DNA]</scope>
    <source>
        <strain evidence="10">UV7</strain>
    </source>
</reference>
<dbReference type="KEGG" id="puv:PUV_27400"/>
<proteinExistence type="inferred from homology"/>
<keyword evidence="6 8" id="KW-0472">Membrane</keyword>
<evidence type="ECO:0000256" key="2">
    <source>
        <dbReference type="ARBA" id="ARBA00005811"/>
    </source>
</evidence>
<comment type="subcellular location">
    <subcellularLocation>
        <location evidence="1">Cell membrane</location>
        <topology evidence="1">Single-pass membrane protein</topology>
    </subcellularLocation>
    <subcellularLocation>
        <location evidence="7">Cell membrane</location>
        <topology evidence="7">Single-pass type II membrane protein</topology>
    </subcellularLocation>
</comment>
<keyword evidence="4 7" id="KW-0812">Transmembrane</keyword>
<gene>
    <name evidence="9" type="ordered locus">PUV_27400</name>
</gene>
<dbReference type="InterPro" id="IPR003400">
    <property type="entry name" value="ExbD"/>
</dbReference>
<dbReference type="Gene3D" id="3.30.420.270">
    <property type="match status" value="1"/>
</dbReference>
<dbReference type="GO" id="GO:0005886">
    <property type="term" value="C:plasma membrane"/>
    <property type="evidence" value="ECO:0007669"/>
    <property type="project" value="UniProtKB-SubCell"/>
</dbReference>
<evidence type="ECO:0008006" key="11">
    <source>
        <dbReference type="Google" id="ProtNLM"/>
    </source>
</evidence>
<evidence type="ECO:0000256" key="8">
    <source>
        <dbReference type="SAM" id="Phobius"/>
    </source>
</evidence>
<evidence type="ECO:0000313" key="10">
    <source>
        <dbReference type="Proteomes" id="UP000000495"/>
    </source>
</evidence>
<keyword evidence="7" id="KW-0653">Protein transport</keyword>
<dbReference type="HOGENOM" id="CLU_1882053_0_0_0"/>
<evidence type="ECO:0000256" key="3">
    <source>
        <dbReference type="ARBA" id="ARBA00022475"/>
    </source>
</evidence>
<dbReference type="GO" id="GO:0015031">
    <property type="term" value="P:protein transport"/>
    <property type="evidence" value="ECO:0007669"/>
    <property type="project" value="UniProtKB-KW"/>
</dbReference>
<dbReference type="PANTHER" id="PTHR30558">
    <property type="entry name" value="EXBD MEMBRANE COMPONENT OF PMF-DRIVEN MACROMOLECULE IMPORT SYSTEM"/>
    <property type="match status" value="1"/>
</dbReference>
<evidence type="ECO:0000313" key="9">
    <source>
        <dbReference type="EMBL" id="CCB87690.1"/>
    </source>
</evidence>
<keyword evidence="7" id="KW-0813">Transport</keyword>
<dbReference type="OrthoDB" id="21549at2"/>
<dbReference type="STRING" id="765952.PUV_27400"/>
<dbReference type="Proteomes" id="UP000000495">
    <property type="component" value="Chromosome"/>
</dbReference>
<evidence type="ECO:0000256" key="7">
    <source>
        <dbReference type="RuleBase" id="RU003879"/>
    </source>
</evidence>
<dbReference type="AlphaFoldDB" id="F8KVG0"/>
<evidence type="ECO:0000256" key="6">
    <source>
        <dbReference type="ARBA" id="ARBA00023136"/>
    </source>
</evidence>
<keyword evidence="10" id="KW-1185">Reference proteome</keyword>
<organism evidence="9 10">
    <name type="scientific">Parachlamydia acanthamoebae (strain UV7)</name>
    <dbReference type="NCBI Taxonomy" id="765952"/>
    <lineage>
        <taxon>Bacteria</taxon>
        <taxon>Pseudomonadati</taxon>
        <taxon>Chlamydiota</taxon>
        <taxon>Chlamydiia</taxon>
        <taxon>Parachlamydiales</taxon>
        <taxon>Parachlamydiaceae</taxon>
        <taxon>Parachlamydia</taxon>
    </lineage>
</organism>
<reference key="1">
    <citation type="journal article" date="2011" name="Mol. Biol. Evol.">
        <title>Unity in variety -- the pan-genome of the Chlamydiae.</title>
        <authorList>
            <person name="Collingro A."/>
            <person name="Tischler P."/>
            <person name="Weinmaier T."/>
            <person name="Penz T."/>
            <person name="Heinz E."/>
            <person name="Brunham R.C."/>
            <person name="Read T.D."/>
            <person name="Bavoil P.M."/>
            <person name="Sachse K."/>
            <person name="Kahane S."/>
            <person name="Friedman M.G."/>
            <person name="Rattei T."/>
            <person name="Myers G.S.A."/>
            <person name="Horn M."/>
        </authorList>
    </citation>
    <scope>NUCLEOTIDE SEQUENCE</scope>
    <source>
        <strain>UV7</strain>
    </source>
</reference>
<protein>
    <recommendedName>
        <fullName evidence="11">Biopolymer transporter ExbD</fullName>
    </recommendedName>
</protein>
<dbReference type="Pfam" id="PF02472">
    <property type="entry name" value="ExbD"/>
    <property type="match status" value="1"/>
</dbReference>
<evidence type="ECO:0000256" key="1">
    <source>
        <dbReference type="ARBA" id="ARBA00004162"/>
    </source>
</evidence>
<evidence type="ECO:0000256" key="4">
    <source>
        <dbReference type="ARBA" id="ARBA00022692"/>
    </source>
</evidence>
<keyword evidence="5 8" id="KW-1133">Transmembrane helix</keyword>
<accession>F8KVG0</accession>
<name>F8KVG0_PARAV</name>
<dbReference type="RefSeq" id="WP_006340646.1">
    <property type="nucleotide sequence ID" value="NC_015702.1"/>
</dbReference>
<dbReference type="GO" id="GO:0022857">
    <property type="term" value="F:transmembrane transporter activity"/>
    <property type="evidence" value="ECO:0007669"/>
    <property type="project" value="InterPro"/>
</dbReference>
<dbReference type="EMBL" id="FR872580">
    <property type="protein sequence ID" value="CCB87690.1"/>
    <property type="molecule type" value="Genomic_DNA"/>
</dbReference>
<feature type="transmembrane region" description="Helical" evidence="8">
    <location>
        <begin position="20"/>
        <end position="41"/>
    </location>
</feature>
<sequence>MGSFRRRYAKSTIEEPVINLTPLIDVVFVILIMFIIIAPLVEMEQIELAHASQASKDVSSVQANSPIHIHVKKDNTVFLNKELVSLVDLPTLLLRQKQAFPDASPQLFHDQSAYFGTYQQVKNAAEEAGFAKMDVILNPS</sequence>
<dbReference type="PANTHER" id="PTHR30558:SF7">
    <property type="entry name" value="TOL-PAL SYSTEM PROTEIN TOLR"/>
    <property type="match status" value="1"/>
</dbReference>